<dbReference type="OrthoDB" id="7337537at2"/>
<proteinExistence type="inferred from homology"/>
<dbReference type="RefSeq" id="WP_140192819.1">
    <property type="nucleotide sequence ID" value="NZ_CP065915.1"/>
</dbReference>
<dbReference type="InterPro" id="IPR028081">
    <property type="entry name" value="Leu-bd"/>
</dbReference>
<dbReference type="EMBL" id="VFFF01000001">
    <property type="protein sequence ID" value="TNY32140.1"/>
    <property type="molecule type" value="Genomic_DNA"/>
</dbReference>
<sequence length="393" mass="39926">MKKLLLASVAMTAGTAAMAQEEIPLGIILGFTGPIESLTQHMGDGAELAITEVNESGLLLDGATVTPIRGDSTCVDSGAATAVAEQQINGDGIKGIVGAACSGATTAILSNVAVPNGMVMISPSATSPALSSADDNGLFFRTAPSDARQGVVMAEILLEQGVESVAVTYTNNDYGKGLADAFEAAYTEMGGEITISASHEDGKADYSAEVGALSAAGGDRLVVAGYVDQGGAGIVRSAIDTGAFDTFHFPDGMIGTSLTDQFGDEIEGSTGQHPGTDSDGVDMFAELVGDAFDSTSPFTPESYDAAALIMLAMQAAGSTEPSDYMGEIENVANAPGEEIYPGELAKALELIAAGEDVDYVGASAVELVNGGESAGNYREIVIEGGEITTVQYR</sequence>
<dbReference type="InterPro" id="IPR028082">
    <property type="entry name" value="Peripla_BP_I"/>
</dbReference>
<dbReference type="PANTHER" id="PTHR30483">
    <property type="entry name" value="LEUCINE-SPECIFIC-BINDING PROTEIN"/>
    <property type="match status" value="1"/>
</dbReference>
<evidence type="ECO:0000256" key="1">
    <source>
        <dbReference type="ARBA" id="ARBA00010062"/>
    </source>
</evidence>
<keyword evidence="3" id="KW-0813">Transport</keyword>
<evidence type="ECO:0000313" key="7">
    <source>
        <dbReference type="Proteomes" id="UP000314011"/>
    </source>
</evidence>
<dbReference type="CDD" id="cd06346">
    <property type="entry name" value="PBP1_ABC_ligand_binding-like"/>
    <property type="match status" value="1"/>
</dbReference>
<dbReference type="PANTHER" id="PTHR30483:SF6">
    <property type="entry name" value="PERIPLASMIC BINDING PROTEIN OF ABC TRANSPORTER FOR NATURAL AMINO ACIDS"/>
    <property type="match status" value="1"/>
</dbReference>
<evidence type="ECO:0000313" key="6">
    <source>
        <dbReference type="EMBL" id="TNY32140.1"/>
    </source>
</evidence>
<keyword evidence="3" id="KW-0029">Amino-acid transport</keyword>
<dbReference type="InterPro" id="IPR051010">
    <property type="entry name" value="BCAA_transport"/>
</dbReference>
<feature type="chain" id="PRO_5023122870" evidence="4">
    <location>
        <begin position="20"/>
        <end position="393"/>
    </location>
</feature>
<evidence type="ECO:0000259" key="5">
    <source>
        <dbReference type="Pfam" id="PF13458"/>
    </source>
</evidence>
<keyword evidence="2 4" id="KW-0732">Signal</keyword>
<accession>A0A5C5GCB5</accession>
<evidence type="ECO:0000256" key="2">
    <source>
        <dbReference type="ARBA" id="ARBA00022729"/>
    </source>
</evidence>
<dbReference type="Pfam" id="PF13458">
    <property type="entry name" value="Peripla_BP_6"/>
    <property type="match status" value="1"/>
</dbReference>
<dbReference type="Proteomes" id="UP000314011">
    <property type="component" value="Unassembled WGS sequence"/>
</dbReference>
<comment type="caution">
    <text evidence="6">The sequence shown here is derived from an EMBL/GenBank/DDBJ whole genome shotgun (WGS) entry which is preliminary data.</text>
</comment>
<gene>
    <name evidence="6" type="ORF">FHY64_02240</name>
</gene>
<organism evidence="6 7">
    <name type="scientific">Pelagovum pacificum</name>
    <dbReference type="NCBI Taxonomy" id="2588711"/>
    <lineage>
        <taxon>Bacteria</taxon>
        <taxon>Pseudomonadati</taxon>
        <taxon>Pseudomonadota</taxon>
        <taxon>Alphaproteobacteria</taxon>
        <taxon>Rhodobacterales</taxon>
        <taxon>Paracoccaceae</taxon>
        <taxon>Pelagovum</taxon>
    </lineage>
</organism>
<name>A0A5C5GCB5_9RHOB</name>
<dbReference type="GO" id="GO:0006865">
    <property type="term" value="P:amino acid transport"/>
    <property type="evidence" value="ECO:0007669"/>
    <property type="project" value="UniProtKB-KW"/>
</dbReference>
<dbReference type="AlphaFoldDB" id="A0A5C5GCB5"/>
<evidence type="ECO:0000256" key="3">
    <source>
        <dbReference type="ARBA" id="ARBA00022970"/>
    </source>
</evidence>
<reference evidence="6 7" key="1">
    <citation type="submission" date="2019-06" db="EMBL/GenBank/DDBJ databases">
        <title>Genome of new Rhodobacteraceae sp. SM1903.</title>
        <authorList>
            <person name="Ren X."/>
        </authorList>
    </citation>
    <scope>NUCLEOTIDE SEQUENCE [LARGE SCALE GENOMIC DNA]</scope>
    <source>
        <strain evidence="6 7">SM1903</strain>
    </source>
</reference>
<comment type="similarity">
    <text evidence="1">Belongs to the leucine-binding protein family.</text>
</comment>
<evidence type="ECO:0000256" key="4">
    <source>
        <dbReference type="SAM" id="SignalP"/>
    </source>
</evidence>
<keyword evidence="7" id="KW-1185">Reference proteome</keyword>
<dbReference type="SUPFAM" id="SSF53822">
    <property type="entry name" value="Periplasmic binding protein-like I"/>
    <property type="match status" value="1"/>
</dbReference>
<feature type="domain" description="Leucine-binding protein" evidence="5">
    <location>
        <begin position="22"/>
        <end position="330"/>
    </location>
</feature>
<protein>
    <submittedName>
        <fullName evidence="6">Branched-chain amino acid ABC transporter substrate-binding protein</fullName>
    </submittedName>
</protein>
<feature type="signal peptide" evidence="4">
    <location>
        <begin position="1"/>
        <end position="19"/>
    </location>
</feature>
<dbReference type="Gene3D" id="3.40.50.2300">
    <property type="match status" value="2"/>
</dbReference>